<comment type="similarity">
    <text evidence="2">Belongs to the ATP-dependent AMP-binding enzyme family.</text>
</comment>
<dbReference type="InterPro" id="IPR010071">
    <property type="entry name" value="AA_adenyl_dom"/>
</dbReference>
<evidence type="ECO:0000313" key="8">
    <source>
        <dbReference type="EMBL" id="SDX35692.1"/>
    </source>
</evidence>
<dbReference type="Gene3D" id="3.40.50.980">
    <property type="match status" value="6"/>
</dbReference>
<dbReference type="InterPro" id="IPR006162">
    <property type="entry name" value="Ppantetheine_attach_site"/>
</dbReference>
<dbReference type="InterPro" id="IPR001242">
    <property type="entry name" value="Condensation_dom"/>
</dbReference>
<dbReference type="Gene3D" id="3.30.300.30">
    <property type="match status" value="3"/>
</dbReference>
<dbReference type="FunFam" id="3.40.50.980:FF:000001">
    <property type="entry name" value="Non-ribosomal peptide synthetase"/>
    <property type="match status" value="3"/>
</dbReference>
<dbReference type="PROSITE" id="PS50075">
    <property type="entry name" value="CARRIER"/>
    <property type="match status" value="3"/>
</dbReference>
<evidence type="ECO:0000259" key="7">
    <source>
        <dbReference type="PROSITE" id="PS50075"/>
    </source>
</evidence>
<dbReference type="InterPro" id="IPR036736">
    <property type="entry name" value="ACP-like_sf"/>
</dbReference>
<keyword evidence="9" id="KW-1185">Reference proteome</keyword>
<dbReference type="EMBL" id="FNNQ01000015">
    <property type="protein sequence ID" value="SDX35692.1"/>
    <property type="molecule type" value="Genomic_DNA"/>
</dbReference>
<dbReference type="Gene3D" id="3.30.559.30">
    <property type="entry name" value="Nonribosomal peptide synthetase, condensation domain"/>
    <property type="match status" value="5"/>
</dbReference>
<keyword evidence="4" id="KW-0597">Phosphoprotein</keyword>
<keyword evidence="6" id="KW-0045">Antibiotic biosynthesis</keyword>
<dbReference type="GO" id="GO:0003824">
    <property type="term" value="F:catalytic activity"/>
    <property type="evidence" value="ECO:0007669"/>
    <property type="project" value="InterPro"/>
</dbReference>
<dbReference type="RefSeq" id="WP_091742043.1">
    <property type="nucleotide sequence ID" value="NZ_FNNQ01000015.1"/>
</dbReference>
<reference evidence="8 9" key="1">
    <citation type="submission" date="2016-10" db="EMBL/GenBank/DDBJ databases">
        <authorList>
            <person name="de Groot N.N."/>
        </authorList>
    </citation>
    <scope>NUCLEOTIDE SEQUENCE [LARGE SCALE GENOMIC DNA]</scope>
    <source>
        <strain evidence="8 9">DSM 45610</strain>
    </source>
</reference>
<dbReference type="NCBIfam" id="NF003417">
    <property type="entry name" value="PRK04813.1"/>
    <property type="match status" value="3"/>
</dbReference>
<keyword evidence="3" id="KW-0596">Phosphopantetheine</keyword>
<dbReference type="InterPro" id="IPR020845">
    <property type="entry name" value="AMP-binding_CS"/>
</dbReference>
<dbReference type="FunFam" id="3.40.50.12780:FF:000012">
    <property type="entry name" value="Non-ribosomal peptide synthetase"/>
    <property type="match status" value="1"/>
</dbReference>
<dbReference type="Pfam" id="PF00668">
    <property type="entry name" value="Condensation"/>
    <property type="match status" value="5"/>
</dbReference>
<evidence type="ECO:0000256" key="4">
    <source>
        <dbReference type="ARBA" id="ARBA00022553"/>
    </source>
</evidence>
<dbReference type="STRING" id="1048340.SAMN05444487_1152"/>
<dbReference type="NCBIfam" id="TIGR01733">
    <property type="entry name" value="AA-adenyl-dom"/>
    <property type="match status" value="3"/>
</dbReference>
<accession>A0A1H3B178</accession>
<proteinExistence type="inferred from homology"/>
<feature type="domain" description="Carrier" evidence="7">
    <location>
        <begin position="966"/>
        <end position="1042"/>
    </location>
</feature>
<dbReference type="PANTHER" id="PTHR45527:SF1">
    <property type="entry name" value="FATTY ACID SYNTHASE"/>
    <property type="match status" value="1"/>
</dbReference>
<dbReference type="CDD" id="cd19531">
    <property type="entry name" value="LCL_NRPS-like"/>
    <property type="match status" value="2"/>
</dbReference>
<dbReference type="PROSITE" id="PS00455">
    <property type="entry name" value="AMP_BINDING"/>
    <property type="match status" value="3"/>
</dbReference>
<evidence type="ECO:0000256" key="1">
    <source>
        <dbReference type="ARBA" id="ARBA00001957"/>
    </source>
</evidence>
<dbReference type="Gene3D" id="3.30.559.10">
    <property type="entry name" value="Chloramphenicol acetyltransferase-like domain"/>
    <property type="match status" value="5"/>
</dbReference>
<dbReference type="Gene3D" id="1.10.1200.10">
    <property type="entry name" value="ACP-like"/>
    <property type="match status" value="3"/>
</dbReference>
<dbReference type="SUPFAM" id="SSF52777">
    <property type="entry name" value="CoA-dependent acyltransferases"/>
    <property type="match status" value="10"/>
</dbReference>
<dbReference type="CDD" id="cd19534">
    <property type="entry name" value="E_NRPS"/>
    <property type="match status" value="1"/>
</dbReference>
<feature type="domain" description="Carrier" evidence="7">
    <location>
        <begin position="3555"/>
        <end position="3630"/>
    </location>
</feature>
<dbReference type="CDD" id="cd19543">
    <property type="entry name" value="DCL_NRPS"/>
    <property type="match status" value="2"/>
</dbReference>
<dbReference type="Pfam" id="PF00550">
    <property type="entry name" value="PP-binding"/>
    <property type="match status" value="3"/>
</dbReference>
<dbReference type="SMART" id="SM01294">
    <property type="entry name" value="PKS_PP_betabranch"/>
    <property type="match status" value="1"/>
</dbReference>
<gene>
    <name evidence="8" type="ORF">SAMN05444487_1152</name>
</gene>
<dbReference type="GO" id="GO:0017000">
    <property type="term" value="P:antibiotic biosynthetic process"/>
    <property type="evidence" value="ECO:0007669"/>
    <property type="project" value="UniProtKB-KW"/>
</dbReference>
<dbReference type="SUPFAM" id="SSF47336">
    <property type="entry name" value="ACP-like"/>
    <property type="match status" value="3"/>
</dbReference>
<comment type="cofactor">
    <cofactor evidence="1">
        <name>pantetheine 4'-phosphate</name>
        <dbReference type="ChEBI" id="CHEBI:47942"/>
    </cofactor>
</comment>
<dbReference type="InterPro" id="IPR020806">
    <property type="entry name" value="PKS_PP-bd"/>
</dbReference>
<feature type="domain" description="Carrier" evidence="7">
    <location>
        <begin position="2508"/>
        <end position="2583"/>
    </location>
</feature>
<dbReference type="InterPro" id="IPR000873">
    <property type="entry name" value="AMP-dep_synth/lig_dom"/>
</dbReference>
<dbReference type="PROSITE" id="PS00012">
    <property type="entry name" value="PHOSPHOPANTETHEINE"/>
    <property type="match status" value="1"/>
</dbReference>
<protein>
    <submittedName>
        <fullName evidence="8">Non-ribosomal peptide synthase domain TIGR01720/amino acid adenylation domain-containing protein</fullName>
    </submittedName>
</protein>
<dbReference type="PANTHER" id="PTHR45527">
    <property type="entry name" value="NONRIBOSOMAL PEPTIDE SYNTHETASE"/>
    <property type="match status" value="1"/>
</dbReference>
<dbReference type="GO" id="GO:0044550">
    <property type="term" value="P:secondary metabolite biosynthetic process"/>
    <property type="evidence" value="ECO:0007669"/>
    <property type="project" value="TreeGrafter"/>
</dbReference>
<sequence length="4094" mass="465711">MAKLDKQNVEDILSLTPTQEGILFHYLKDPESEEYVEQLSIELLGEVNEEHVRGAWESVMQSNEMLRTVFRWEKVKAPVQIVLKEHPLQWTVLDLQGKSEQEKQVLLSEMQRQDRERKFDLGEVPFRITLCKLEKEKNVMIINNHHILYDGWSNGLLLKEFVDAYRCVSQGEAYLPPNKKKYRDFVKYIQEQDKNGQQQFWQEYLAGFDAQTTLLSNESTHGQQGGQERHDLIHLAKEPLDQFAREHEVTLASLIYSVWGTLLQRYNHSQDIIFGTTVSGRSGAFKGIEDLVGLFINTIPLRITAQSGETVAELVRRVNRTLQDRGEVDNTPLSDIKKYSELEEGTNLFDTIVVFENYPLDQALQHGDVSRQGGLTFGSYSTVEKTNYALTLSVTAFDEVEVCFSYNEKLFNPEMMNRLATHFCNIINEMVHHPEQLVSQLEMLAPEEKNQILREFNNTQATIPHPFTVIEQFQQQAANSPDQVAIICEGRELTYRELDRMANNLANALIRKGIHKGEFIGLLTTPSIEMVLGMLAILKGGCAYVPIDPDYPEARKEHIFQDSDVRYLLAQERVAEKSTAVAEAFSANQLLILDDPQWFAGEGCAPNRPWKPSDLFCLFYTSGTTGKPKGVMIANKSVHNLVHWFGKQYEVTDQSHMLMMSSYTVDPSLEDIFATLLHGATLHIAGQDVLLNREAFCDYVEQHQIHLINFIPTVLKELLVHDRKLSSLQTVISGSEKLDDSLKNDLLQKGYTVYNNYGPTENTVEALSLRCSEEKVTLGQPIANVRCYILDQDHHLAPIGVAGEIYIAGAGVSQGYLNLPNLTQEKFLQDPFYPNDRMYRTGDLGKWLPNGQVELIGRMDHQVKIRGYRIELGEIQNQLLLHEHVTDAVVIDHKNDLGKSVLCAYVVGEFLLEEKSLRDFVSVDLPSYMVPSYIMQLDKLPLTSIGKIDREALPVPQMKTGNTYVAPRTVMEKELVQIWSIVLGRDEDQVGVEDNFFELGGDSILSIQIAGKATQKGIQLTVSQMFQHQTITELAQVVQHTGTKKKEERDTPVGEALLTPIQKWFFEQDLQNIHHWNQAILLETRIGTKPEGIRKSFAQLIDYHDSFRLRYDQQDGEWVQAYAETKDHGQCHVYDVSGMTQVVREEKMKGIIDHLQRSLNITEGPLIQAAFFYAGEEAEGRLFITAHHLIVDGYSWRVLMEDLQNLYDQWENHGQLSLPPKTLSFKKWSQYLSDYAHSDVIKDELHYWMEQTSASAALIPVDKEEGPNTEGSAQRISLTMSAEETHHLVYDIHSSFRTRIDDILLAALSATLGEWTGKTLVDLEGHGREKLLEEHDVSRTIGWFTSVFPLILGDADEKEELSRVIQRVKERYRIIPKGGIGYELLYYLADEDLRAQVASKQRAQISFNYLGQLDQRNQRNNGRFTISDVNTGSSRDTENIRSHLLEMDCMIVDGVLTMEWKYSANRHKAETIQRLADNYLAHLQSLIQYCLGREGTYFTPSDFPLATLEQKNLDTWAEQSIAIEDIYSLSPVQQSMVFHHIYSPDSSVTVEQTVFSIQSDLNIDAFAKVWQQIVDRHESMRASYHWKGLKEPVQVIHKGVKVPFHFKDWAHLSEEEGQIKVEQLLEEDRKQGFDLAVAPLMRVFVIKRADALYDVIWTHHHLQLDGWCNSILLKEIGQLYEAYASGASITLAEAIPFKEYIRWYRKQDLNHAEAYWRKSLKGFRTPVRFNSIFPTKVKRASESAFGDVSYDVSLDVQRKMKAFAKQHRITINTMVQGAWAILLNRYSGQEDIVFGATSSGRPTDLDGSEAMIGCFMNTLPFRVAVSEGVDLSSWLQDIQLKQVQMRQFEYTPLADIRSWSETPRNSALYDLYESIVIFENYPFDVALKDGLGSLKVESMRVEEQMDFPLTVYCNLQPDLHFKLLYDLRYVDHGEASRLIGHLVHIIEEMIQGEATTLGEVAMMAKEEVDQLLIGNNDTSMDYPKESCFTDLFAEQVLLRPHHPAVMQGDEQLSYHELDIRSNQLAHRLIQLGVGPDVPVGVYVERSLEMMIGIVGVLKAGGAFLPMDAEYPGERIDMMLEDGQVPVLLTQKRLAARVRHYEGVSLCLDQVGEGDWESILLESKEIPLGRIAPHNLAYIIYTSGSSGKPKGVMMPHEACVSHALDMIKRYQLTAEDRVLQFSSISFDISLEQILSTMAAGATLVLRDKEVWTPYQFSQKCEQYALTLVNLPTSYWGEVAQEWHNRPPIIPRGSLRLIVVGGEQMPPEKVALWEDLPCEHILFLNAYGPAETAMTSTLYHVSGHGKKSADLTFIPVGKPLANRRIYILGEKMELLPAGIKGEICIGGIPLARGYLNKEDLTAEKFVQDPYFKEDRSRLYRTGDLGRLLPDGNIEVLGRKDAQTKVRGHRIDIGEVEVVLNQSQFVRDAVVVVKTDARNEKMLVAFYIPPSPVKKGALFLKENLRQKLPEYMIPSYFIELERFPMSPNGKIDRKELESWEITRDVSKAYESPQNDVQKRLTQIWGKVLGAERVGIHDSFFELGGQSLNAITLISEIHREFEVELPLVKVFESPTVKELAFLIEEGRGQRSHFVSIEPVPIQNVYECSAAQKRMYMVSELSGVSTNYNMPGAVILRGNVDRKRLDEAFKELVQRHDAFRTSFVQSDGQIMQRIYQEVDFTVQHLPEAGADPDHYLGIFVRPFDLTKAPLFRVALVQLSSDNYLLMYDMHHIISDGLSIGILINEFTLLYAGDELPDLKIQYKDFSAWQNREIQSGYLKQQEDFWLQSFSGEVPLLDLPTDFIRSEGVTFAGDEVVFTFDKNVTAQLHGIAREQGTTLYVLLLSAFHVLLYKETGQQDIVVGTPVAGRRHAELENVVGMFVNTLALRNHLSGDMTLAQFVSDVASHIMNALENQDYPFEMLVDRLELKRDLNRNPLFDVMFAFENVDANKVQMRDFEIVPCEMKNHTTKFDLELKVTELHGELTLTLQYRSHLFTKETITRMAGHLQKILRYMVEEIDSTIHSMDILSTREKEQLTQFNDTKVVFPQEKTIKDLFEEQVVQHPHQLAVVSGKQTLTYQALNNRSNQLAHHLIKKGTSPQPVVALMVEPSLEMVVGLWGVIKSGATYLPIDPEFPGERIEYMLHSSGSKILLKQSHVQAPEAFTGEIIDIDDASIFTGSVSNPENRNLPEDLVYIIYTSGTTGRPKGVPIKHQNLVNYQSWFARTAGIQPHDKTILLSSIAFDLGYTSLYSALLNGGELHLAPKGFYVQPQKLLPYLAEHQISYLKLTPSLFNILVNHSSFSEGGRDLSLRLVVLGGEEINLPDLGTFHAKYPEVMWMNHYGPTEATVGAIAHLFDFKDVDQAATRPIIGKPIDNVQVAILDADLNPVPMGVTGEICIAGAGLTEGYIQHDALNREIFVQRPCFGQESLRFYRTGDLGRYTVNGEIQFLGRVDHQLKIRGFRVEPEEVAAVLLRHELVNEAIVVARGKDHFDQQLHAYLVSDEKLDGLQLRQFLSNKLPYYMMPVSFVQLESLPLTLNGKVDVQKLPEPSEESIIEVKFEKPQDAVEQTIAEIWEELLGIEGVGAHDHFFERGGDSLKAMLVISEIHKRLHVNILLREVFKSPTVRELATQIKRASQSIYSELKPVIGHETYALSAAQQRLYTLNYMEGIGTSYNLPRATLLEGVMDTQRLERAFNELVQRHESLRTSFEVVEGEVRQRIHPMAQVNISYINLEQDLITDLTIELDEELRQRIDAFVQPFDLSQAPLLRIGLIRLAQNQYVLLTDMHHLIADGYSIQLLVRELLESYHAKNLPEIGLQYKDFAAWQHGFLQSEVAKEQEEYWLHHLSGELPVLTLPTDFPRPMVQSYAGDRFTFTAGETLKKHLEELCVATDTTLYMVLFAAYSTLLAKYSSQEDIIIGSPVLGRTHADLQQIIGMFVNTLAIRSFPKGDKMFKDLLSEIRDNSLHALENQDYQFDSLIDQLAIKRDPSRNPVFSTLLSLQEEQRPWKGTDSLSLKPIEYRNRISKFDLSLYVEKGEQDLHFELEFASKLFTKDTIQQMAKDYLAILEAITTNPATPLNEIEIEGVIVANTEIEDVIFDF</sequence>
<dbReference type="GO" id="GO:0043041">
    <property type="term" value="P:amino acid activation for nonribosomal peptide biosynthetic process"/>
    <property type="evidence" value="ECO:0007669"/>
    <property type="project" value="TreeGrafter"/>
</dbReference>
<dbReference type="InterPro" id="IPR023213">
    <property type="entry name" value="CAT-like_dom_sf"/>
</dbReference>
<evidence type="ECO:0000256" key="2">
    <source>
        <dbReference type="ARBA" id="ARBA00006432"/>
    </source>
</evidence>
<dbReference type="OrthoDB" id="9765680at2"/>
<dbReference type="InterPro" id="IPR010060">
    <property type="entry name" value="NRPS_synth"/>
</dbReference>
<name>A0A1H3B178_9BACL</name>
<dbReference type="FunFam" id="2.30.38.10:FF:000001">
    <property type="entry name" value="Non-ribosomal peptide synthetase PvdI"/>
    <property type="match status" value="1"/>
</dbReference>
<dbReference type="SUPFAM" id="SSF56801">
    <property type="entry name" value="Acetyl-CoA synthetase-like"/>
    <property type="match status" value="3"/>
</dbReference>
<dbReference type="GO" id="GO:0008610">
    <property type="term" value="P:lipid biosynthetic process"/>
    <property type="evidence" value="ECO:0007669"/>
    <property type="project" value="UniProtKB-ARBA"/>
</dbReference>
<dbReference type="CDD" id="cd05930">
    <property type="entry name" value="A_NRPS"/>
    <property type="match status" value="3"/>
</dbReference>
<evidence type="ECO:0000256" key="5">
    <source>
        <dbReference type="ARBA" id="ARBA00022737"/>
    </source>
</evidence>
<evidence type="ECO:0000256" key="3">
    <source>
        <dbReference type="ARBA" id="ARBA00022450"/>
    </source>
</evidence>
<dbReference type="Proteomes" id="UP000198534">
    <property type="component" value="Unassembled WGS sequence"/>
</dbReference>
<dbReference type="GO" id="GO:0005829">
    <property type="term" value="C:cytosol"/>
    <property type="evidence" value="ECO:0007669"/>
    <property type="project" value="TreeGrafter"/>
</dbReference>
<dbReference type="Gene3D" id="2.30.38.10">
    <property type="entry name" value="Luciferase, Domain 3"/>
    <property type="match status" value="3"/>
</dbReference>
<dbReference type="Pfam" id="PF13193">
    <property type="entry name" value="AMP-binding_C"/>
    <property type="match status" value="3"/>
</dbReference>
<dbReference type="NCBIfam" id="TIGR01720">
    <property type="entry name" value="NRPS-para261"/>
    <property type="match status" value="1"/>
</dbReference>
<evidence type="ECO:0000313" key="9">
    <source>
        <dbReference type="Proteomes" id="UP000198534"/>
    </source>
</evidence>
<dbReference type="InterPro" id="IPR045851">
    <property type="entry name" value="AMP-bd_C_sf"/>
</dbReference>
<dbReference type="GO" id="GO:0031177">
    <property type="term" value="F:phosphopantetheine binding"/>
    <property type="evidence" value="ECO:0007669"/>
    <property type="project" value="InterPro"/>
</dbReference>
<dbReference type="InterPro" id="IPR025110">
    <property type="entry name" value="AMP-bd_C"/>
</dbReference>
<evidence type="ECO:0000256" key="6">
    <source>
        <dbReference type="ARBA" id="ARBA00023194"/>
    </source>
</evidence>
<dbReference type="FunFam" id="1.10.1200.10:FF:000005">
    <property type="entry name" value="Nonribosomal peptide synthetase 1"/>
    <property type="match status" value="3"/>
</dbReference>
<dbReference type="SMART" id="SM00823">
    <property type="entry name" value="PKS_PP"/>
    <property type="match status" value="3"/>
</dbReference>
<dbReference type="InterPro" id="IPR009081">
    <property type="entry name" value="PP-bd_ACP"/>
</dbReference>
<keyword evidence="5" id="KW-0677">Repeat</keyword>
<organism evidence="8 9">
    <name type="scientific">Marininema mesophilum</name>
    <dbReference type="NCBI Taxonomy" id="1048340"/>
    <lineage>
        <taxon>Bacteria</taxon>
        <taxon>Bacillati</taxon>
        <taxon>Bacillota</taxon>
        <taxon>Bacilli</taxon>
        <taxon>Bacillales</taxon>
        <taxon>Thermoactinomycetaceae</taxon>
        <taxon>Marininema</taxon>
    </lineage>
</organism>
<dbReference type="Pfam" id="PF00501">
    <property type="entry name" value="AMP-binding"/>
    <property type="match status" value="3"/>
</dbReference>